<evidence type="ECO:0000313" key="3">
    <source>
        <dbReference type="Proteomes" id="UP001499851"/>
    </source>
</evidence>
<accession>A0ABN2G532</accession>
<sequence length="104" mass="11658">MSEHFEVVPEDLHTHAAHIDGFLDRFAAIQSAIDSVTQDDEAYGIICQFLPPVLASRQEDQKRLSVKAEGNFGKLADALRRTAEQYTASDEGAAERLRRIESER</sequence>
<feature type="region of interest" description="Disordered" evidence="1">
    <location>
        <begin position="84"/>
        <end position="104"/>
    </location>
</feature>
<evidence type="ECO:0008006" key="4">
    <source>
        <dbReference type="Google" id="ProtNLM"/>
    </source>
</evidence>
<gene>
    <name evidence="2" type="ORF">GCM10009830_08820</name>
</gene>
<dbReference type="Proteomes" id="UP001499851">
    <property type="component" value="Unassembled WGS sequence"/>
</dbReference>
<proteinExistence type="predicted"/>
<dbReference type="Pfam" id="PF10824">
    <property type="entry name" value="T7SS_ESX_EspC"/>
    <property type="match status" value="1"/>
</dbReference>
<evidence type="ECO:0000256" key="1">
    <source>
        <dbReference type="SAM" id="MobiDB-lite"/>
    </source>
</evidence>
<dbReference type="EMBL" id="BAAAQF010000004">
    <property type="protein sequence ID" value="GAA1665485.1"/>
    <property type="molecule type" value="Genomic_DNA"/>
</dbReference>
<feature type="compositionally biased region" description="Basic and acidic residues" evidence="1">
    <location>
        <begin position="93"/>
        <end position="104"/>
    </location>
</feature>
<evidence type="ECO:0000313" key="2">
    <source>
        <dbReference type="EMBL" id="GAA1665485.1"/>
    </source>
</evidence>
<dbReference type="RefSeq" id="WP_344482212.1">
    <property type="nucleotide sequence ID" value="NZ_BAAAQF010000004.1"/>
</dbReference>
<organism evidence="2 3">
    <name type="scientific">Glycomyces endophyticus</name>
    <dbReference type="NCBI Taxonomy" id="480996"/>
    <lineage>
        <taxon>Bacteria</taxon>
        <taxon>Bacillati</taxon>
        <taxon>Actinomycetota</taxon>
        <taxon>Actinomycetes</taxon>
        <taxon>Glycomycetales</taxon>
        <taxon>Glycomycetaceae</taxon>
        <taxon>Glycomyces</taxon>
    </lineage>
</organism>
<protein>
    <recommendedName>
        <fullName evidence="4">ESX-1 secretion-associated protein</fullName>
    </recommendedName>
</protein>
<dbReference type="InterPro" id="IPR022536">
    <property type="entry name" value="EspC"/>
</dbReference>
<comment type="caution">
    <text evidence="2">The sequence shown here is derived from an EMBL/GenBank/DDBJ whole genome shotgun (WGS) entry which is preliminary data.</text>
</comment>
<name>A0ABN2G532_9ACTN</name>
<reference evidence="2 3" key="1">
    <citation type="journal article" date="2019" name="Int. J. Syst. Evol. Microbiol.">
        <title>The Global Catalogue of Microorganisms (GCM) 10K type strain sequencing project: providing services to taxonomists for standard genome sequencing and annotation.</title>
        <authorList>
            <consortium name="The Broad Institute Genomics Platform"/>
            <consortium name="The Broad Institute Genome Sequencing Center for Infectious Disease"/>
            <person name="Wu L."/>
            <person name="Ma J."/>
        </authorList>
    </citation>
    <scope>NUCLEOTIDE SEQUENCE [LARGE SCALE GENOMIC DNA]</scope>
    <source>
        <strain evidence="2 3">JCM 16001</strain>
    </source>
</reference>
<keyword evidence="3" id="KW-1185">Reference proteome</keyword>